<dbReference type="InterPro" id="IPR023917">
    <property type="entry name" value="Bifunctiontional_GlmU_bac-type"/>
</dbReference>
<comment type="caution">
    <text evidence="3">The sequence shown here is derived from an EMBL/GenBank/DDBJ whole genome shotgun (WGS) entry which is preliminary data.</text>
</comment>
<sequence length="395" mass="43596">MNIILFEDLDFRNHLKPLTLTRPIGMLRVGILTIKEKWENRLNLSVSLDTEEYLQTKYPLILKEENVFINSSFLPTPALIDLIKNLKPGQVIASGLEIVAYISDARKSAQELGKAPEIIELEPEDTFSIKHLPDLFLNNGSQIEADFKLITAGRTSQEITDPYTKVYSQENIFLEEGVNIKAAVINAEEGPVYIGKDAVIQEGAVIIGPVSIGPEAKVAYGAKIRQNTTLGPVCRVGGEVGNTIFHAYTNKAHDGFLGNSYIGEWCNLGANTNASNLKNDYSEVKLYDYHTDGMTPTGETFCGTFMGDYSKAGISTMFNTGSVVGVSCNVFGAGFQSKLIRSFTWGGAAEGYEPYRFEKAIEVINATMSRRKIELSEEDLLILSHINEQKITNEV</sequence>
<dbReference type="OrthoDB" id="9784832at2"/>
<accession>A0A0P7BLL9</accession>
<dbReference type="Gene3D" id="2.160.10.10">
    <property type="entry name" value="Hexapeptide repeat proteins"/>
    <property type="match status" value="1"/>
</dbReference>
<dbReference type="SUPFAM" id="SSF51161">
    <property type="entry name" value="Trimeric LpxA-like enzymes"/>
    <property type="match status" value="1"/>
</dbReference>
<dbReference type="PANTHER" id="PTHR43584">
    <property type="entry name" value="NUCLEOTIDYL TRANSFERASE"/>
    <property type="match status" value="1"/>
</dbReference>
<proteinExistence type="predicted"/>
<dbReference type="Pfam" id="PF13562">
    <property type="entry name" value="NTP_transf_4"/>
    <property type="match status" value="1"/>
</dbReference>
<keyword evidence="4" id="KW-1185">Reference proteome</keyword>
<dbReference type="PATRIC" id="fig|1605367.3.peg.3780"/>
<dbReference type="STRING" id="1605367.AFM12_11890"/>
<keyword evidence="1 3" id="KW-0808">Transferase</keyword>
<gene>
    <name evidence="3" type="ORF">AFM12_11890</name>
</gene>
<dbReference type="NCBIfam" id="TIGR03991">
    <property type="entry name" value="alt_bact_glmU"/>
    <property type="match status" value="1"/>
</dbReference>
<dbReference type="GO" id="GO:0016746">
    <property type="term" value="F:acyltransferase activity"/>
    <property type="evidence" value="ECO:0007669"/>
    <property type="project" value="UniProtKB-KW"/>
</dbReference>
<dbReference type="InterPro" id="IPR050065">
    <property type="entry name" value="GlmU-like"/>
</dbReference>
<dbReference type="InterPro" id="IPR011004">
    <property type="entry name" value="Trimer_LpxA-like_sf"/>
</dbReference>
<evidence type="ECO:0000313" key="3">
    <source>
        <dbReference type="EMBL" id="KPM48142.1"/>
    </source>
</evidence>
<evidence type="ECO:0000256" key="2">
    <source>
        <dbReference type="ARBA" id="ARBA00023315"/>
    </source>
</evidence>
<reference evidence="3 4" key="1">
    <citation type="submission" date="2015-07" db="EMBL/GenBank/DDBJ databases">
        <title>The draft genome sequence of Leadbetterella sp. JN14-9.</title>
        <authorList>
            <person name="Liu Y."/>
            <person name="Du J."/>
            <person name="Shao Z."/>
        </authorList>
    </citation>
    <scope>NUCLEOTIDE SEQUENCE [LARGE SCALE GENOMIC DNA]</scope>
    <source>
        <strain evidence="3 4">JN14-9</strain>
    </source>
</reference>
<dbReference type="AlphaFoldDB" id="A0A0P7BLL9"/>
<organism evidence="3 4">
    <name type="scientific">Jiulongibacter sediminis</name>
    <dbReference type="NCBI Taxonomy" id="1605367"/>
    <lineage>
        <taxon>Bacteria</taxon>
        <taxon>Pseudomonadati</taxon>
        <taxon>Bacteroidota</taxon>
        <taxon>Cytophagia</taxon>
        <taxon>Cytophagales</taxon>
        <taxon>Leadbetterellaceae</taxon>
        <taxon>Jiulongibacter</taxon>
    </lineage>
</organism>
<dbReference type="EMBL" id="LGTQ01000009">
    <property type="protein sequence ID" value="KPM48142.1"/>
    <property type="molecule type" value="Genomic_DNA"/>
</dbReference>
<dbReference type="GO" id="GO:0016779">
    <property type="term" value="F:nucleotidyltransferase activity"/>
    <property type="evidence" value="ECO:0007669"/>
    <property type="project" value="UniProtKB-ARBA"/>
</dbReference>
<dbReference type="RefSeq" id="WP_055148910.1">
    <property type="nucleotide sequence ID" value="NZ_JXSZ01000009.1"/>
</dbReference>
<dbReference type="Proteomes" id="UP000050454">
    <property type="component" value="Unassembled WGS sequence"/>
</dbReference>
<keyword evidence="2" id="KW-0012">Acyltransferase</keyword>
<name>A0A0P7BLL9_9BACT</name>
<evidence type="ECO:0000313" key="4">
    <source>
        <dbReference type="Proteomes" id="UP000050454"/>
    </source>
</evidence>
<dbReference type="CDD" id="cd05635">
    <property type="entry name" value="LbH_unknown"/>
    <property type="match status" value="1"/>
</dbReference>
<evidence type="ECO:0000256" key="1">
    <source>
        <dbReference type="ARBA" id="ARBA00022679"/>
    </source>
</evidence>
<protein>
    <submittedName>
        <fullName evidence="3">Glucose-1-phosphate thymidylyltransferase</fullName>
    </submittedName>
</protein>